<feature type="region of interest" description="Disordered" evidence="2">
    <location>
        <begin position="251"/>
        <end position="304"/>
    </location>
</feature>
<comment type="cofactor">
    <cofactor evidence="1">
        <name>Mg(2+)</name>
        <dbReference type="ChEBI" id="CHEBI:18420"/>
    </cofactor>
    <text evidence="1">Binds 2 magnesium ions per subunit.</text>
</comment>
<evidence type="ECO:0000313" key="4">
    <source>
        <dbReference type="Proteomes" id="UP000242637"/>
    </source>
</evidence>
<name>A0A239VC29_9MICO</name>
<reference evidence="3 4" key="1">
    <citation type="submission" date="2017-06" db="EMBL/GenBank/DDBJ databases">
        <authorList>
            <consortium name="Pathogen Informatics"/>
        </authorList>
    </citation>
    <scope>NUCLEOTIDE SEQUENCE [LARGE SCALE GENOMIC DNA]</scope>
    <source>
        <strain evidence="3 4">NCTC13039</strain>
    </source>
</reference>
<dbReference type="EMBL" id="LT906453">
    <property type="protein sequence ID" value="SNV18974.1"/>
    <property type="molecule type" value="Genomic_DNA"/>
</dbReference>
<dbReference type="OrthoDB" id="10020914at2"/>
<gene>
    <name evidence="3" type="ORF">SAMEA4475696_00592</name>
</gene>
<dbReference type="Pfam" id="PF03747">
    <property type="entry name" value="ADP_ribosyl_GH"/>
    <property type="match status" value="1"/>
</dbReference>
<dbReference type="InterPro" id="IPR005502">
    <property type="entry name" value="Ribosyl_crysJ1"/>
</dbReference>
<feature type="binding site" evidence="1">
    <location>
        <position position="236"/>
    </location>
    <ligand>
        <name>Mg(2+)</name>
        <dbReference type="ChEBI" id="CHEBI:18420"/>
        <label>1</label>
    </ligand>
</feature>
<evidence type="ECO:0000313" key="3">
    <source>
        <dbReference type="EMBL" id="SNV18974.1"/>
    </source>
</evidence>
<dbReference type="Proteomes" id="UP000242637">
    <property type="component" value="Chromosome 1"/>
</dbReference>
<proteinExistence type="predicted"/>
<dbReference type="SUPFAM" id="SSF101478">
    <property type="entry name" value="ADP-ribosylglycohydrolase"/>
    <property type="match status" value="1"/>
</dbReference>
<evidence type="ECO:0000256" key="2">
    <source>
        <dbReference type="SAM" id="MobiDB-lite"/>
    </source>
</evidence>
<dbReference type="GO" id="GO:0046872">
    <property type="term" value="F:metal ion binding"/>
    <property type="evidence" value="ECO:0007669"/>
    <property type="project" value="UniProtKB-KW"/>
</dbReference>
<evidence type="ECO:0000256" key="1">
    <source>
        <dbReference type="PIRSR" id="PIRSR605502-1"/>
    </source>
</evidence>
<dbReference type="AlphaFoldDB" id="A0A239VC29"/>
<dbReference type="InterPro" id="IPR036705">
    <property type="entry name" value="Ribosyl_crysJ1_sf"/>
</dbReference>
<dbReference type="GeneID" id="63460556"/>
<keyword evidence="1" id="KW-0479">Metal-binding</keyword>
<feature type="compositionally biased region" description="Pro residues" evidence="2">
    <location>
        <begin position="259"/>
        <end position="275"/>
    </location>
</feature>
<dbReference type="Gene3D" id="1.10.4080.10">
    <property type="entry name" value="ADP-ribosylation/Crystallin J1"/>
    <property type="match status" value="1"/>
</dbReference>
<dbReference type="RefSeq" id="WP_154657674.1">
    <property type="nucleotide sequence ID" value="NZ_LT906453.1"/>
</dbReference>
<keyword evidence="4" id="KW-1185">Reference proteome</keyword>
<protein>
    <submittedName>
        <fullName evidence="3">ADP-ribosylglycohydrolase</fullName>
    </submittedName>
</protein>
<dbReference type="STRING" id="1121387.GCA_000429885_01691"/>
<dbReference type="GO" id="GO:0016787">
    <property type="term" value="F:hydrolase activity"/>
    <property type="evidence" value="ECO:0007669"/>
    <property type="project" value="UniProtKB-KW"/>
</dbReference>
<accession>A0A239VC29</accession>
<dbReference type="KEGG" id="dco:SAMEA4475696_0592"/>
<keyword evidence="1" id="KW-0460">Magnesium</keyword>
<sequence length="304" mass="31330">MGTTPDYTDRAAGTLSGTHLGLVLGTITHGLTRTQATTTLNDAFPDFTTPHPTITDIENLATAYATHSPPPTPTSHPLPTWIPIALATGLTHPCDPIETLANHVGNHLPLEHRGRLTYAAAAATATLISAALEGAPWSQAFALSLSAADTIENATPTPAPHHQAGPSISARLTWAHALATKAPEAPADIITLLIGTSNAPQETLPAACAIIGMLTHNDTPPNPAQAARTTAQLGGDSTHTTTLVGAITGALAGQNTIPTPTPTPTPSTTSPPPAPTTSDAYEPPPQKNHHYLRLTTPPKNRATP</sequence>
<keyword evidence="3" id="KW-0378">Hydrolase</keyword>
<organism evidence="3 4">
    <name type="scientific">Dermatophilus congolensis</name>
    <dbReference type="NCBI Taxonomy" id="1863"/>
    <lineage>
        <taxon>Bacteria</taxon>
        <taxon>Bacillati</taxon>
        <taxon>Actinomycetota</taxon>
        <taxon>Actinomycetes</taxon>
        <taxon>Micrococcales</taxon>
        <taxon>Dermatophilaceae</taxon>
        <taxon>Dermatophilus</taxon>
    </lineage>
</organism>